<reference evidence="3 4" key="1">
    <citation type="journal article" date="2018" name="MBio">
        <title>Comparative Genomics Reveals the Core Gene Toolbox for the Fungus-Insect Symbiosis.</title>
        <authorList>
            <person name="Wang Y."/>
            <person name="Stata M."/>
            <person name="Wang W."/>
            <person name="Stajich J.E."/>
            <person name="White M.M."/>
            <person name="Moncalvo J.M."/>
        </authorList>
    </citation>
    <scope>NUCLEOTIDE SEQUENCE [LARGE SCALE GENOMIC DNA]</scope>
    <source>
        <strain evidence="3 4">SC-DP-2</strain>
    </source>
</reference>
<dbReference type="EMBL" id="MBFS01000971">
    <property type="protein sequence ID" value="PVV01583.1"/>
    <property type="molecule type" value="Genomic_DNA"/>
</dbReference>
<dbReference type="Gene3D" id="2.30.29.30">
    <property type="entry name" value="Pleckstrin-homology domain (PH domain)/Phosphotyrosine-binding domain (PTB)"/>
    <property type="match status" value="1"/>
</dbReference>
<feature type="domain" description="PH" evidence="2">
    <location>
        <begin position="16"/>
        <end position="154"/>
    </location>
</feature>
<dbReference type="SUPFAM" id="SSF50729">
    <property type="entry name" value="PH domain-like"/>
    <property type="match status" value="1"/>
</dbReference>
<evidence type="ECO:0000313" key="4">
    <source>
        <dbReference type="Proteomes" id="UP000245609"/>
    </source>
</evidence>
<feature type="compositionally biased region" description="Polar residues" evidence="1">
    <location>
        <begin position="1052"/>
        <end position="1073"/>
    </location>
</feature>
<dbReference type="PROSITE" id="PS50003">
    <property type="entry name" value="PH_DOMAIN"/>
    <property type="match status" value="1"/>
</dbReference>
<accession>A0A2T9ZAF5</accession>
<dbReference type="OrthoDB" id="5563754at2759"/>
<dbReference type="SMART" id="SM00233">
    <property type="entry name" value="PH"/>
    <property type="match status" value="1"/>
</dbReference>
<dbReference type="AlphaFoldDB" id="A0A2T9ZAF5"/>
<protein>
    <recommendedName>
        <fullName evidence="2">PH domain-containing protein</fullName>
    </recommendedName>
</protein>
<gene>
    <name evidence="3" type="ORF">BB560_003996</name>
</gene>
<keyword evidence="4" id="KW-1185">Reference proteome</keyword>
<evidence type="ECO:0000313" key="3">
    <source>
        <dbReference type="EMBL" id="PVV01583.1"/>
    </source>
</evidence>
<feature type="region of interest" description="Disordered" evidence="1">
    <location>
        <begin position="951"/>
        <end position="1026"/>
    </location>
</feature>
<feature type="region of interest" description="Disordered" evidence="1">
    <location>
        <begin position="530"/>
        <end position="549"/>
    </location>
</feature>
<dbReference type="InterPro" id="IPR001849">
    <property type="entry name" value="PH_domain"/>
</dbReference>
<proteinExistence type="predicted"/>
<feature type="compositionally biased region" description="Polar residues" evidence="1">
    <location>
        <begin position="389"/>
        <end position="433"/>
    </location>
</feature>
<comment type="caution">
    <text evidence="3">The sequence shown here is derived from an EMBL/GenBank/DDBJ whole genome shotgun (WGS) entry which is preliminary data.</text>
</comment>
<dbReference type="Proteomes" id="UP000245609">
    <property type="component" value="Unassembled WGS sequence"/>
</dbReference>
<organism evidence="3 4">
    <name type="scientific">Smittium megazygosporum</name>
    <dbReference type="NCBI Taxonomy" id="133381"/>
    <lineage>
        <taxon>Eukaryota</taxon>
        <taxon>Fungi</taxon>
        <taxon>Fungi incertae sedis</taxon>
        <taxon>Zoopagomycota</taxon>
        <taxon>Kickxellomycotina</taxon>
        <taxon>Harpellomycetes</taxon>
        <taxon>Harpellales</taxon>
        <taxon>Legeriomycetaceae</taxon>
        <taxon>Smittium</taxon>
    </lineage>
</organism>
<feature type="compositionally biased region" description="Polar residues" evidence="1">
    <location>
        <begin position="1011"/>
        <end position="1026"/>
    </location>
</feature>
<evidence type="ECO:0000256" key="1">
    <source>
        <dbReference type="SAM" id="MobiDB-lite"/>
    </source>
</evidence>
<feature type="compositionally biased region" description="Polar residues" evidence="1">
    <location>
        <begin position="560"/>
        <end position="572"/>
    </location>
</feature>
<name>A0A2T9ZAF5_9FUNG</name>
<feature type="region of interest" description="Disordered" evidence="1">
    <location>
        <begin position="373"/>
        <end position="438"/>
    </location>
</feature>
<feature type="region of interest" description="Disordered" evidence="1">
    <location>
        <begin position="1042"/>
        <end position="1073"/>
    </location>
</feature>
<dbReference type="InterPro" id="IPR011993">
    <property type="entry name" value="PH-like_dom_sf"/>
</dbReference>
<feature type="compositionally biased region" description="Low complexity" evidence="1">
    <location>
        <begin position="992"/>
        <end position="1010"/>
    </location>
</feature>
<feature type="region of interest" description="Disordered" evidence="1">
    <location>
        <begin position="560"/>
        <end position="580"/>
    </location>
</feature>
<sequence length="1173" mass="130458">MDLNSVKFLFQAHKSKLYYRGVLAKKNDLAANGKPYTMRKWTRWYVEIQGSFMMFWSLVDPALEEHSSSVSALIENSLNPSSEQFLEIANTIKGAVKKPNFINISNATCRIIGSRNSRNGIWELQTSGANRFFMQASSQSDLVNWILAIRLSTFELSILHEAYTTYLINSSFSFPYTSPSYNSLLTPARLRIPGSNSLESTYIQVVKFDKFMNGEIIFWKQINPEFPPSNTNLKILAKIQLVRALYLIPDDTSLSAIQSLTCKLEGDCYIDNSLLESSDPPIQTETIVQNVTLIFESPSELYQTFLNISEAFALYGMPLSFSPRLNTQSPDLLLTLDQLENHNLENLDNYSAHCAIFDIALSFANKQLPNNQSSVSAFNQAPAKHPNSRVPSTTPLPEAQLNTRSLTNSKSESNSTVNTPTSSFLSGPNNSYTLPEKQNGMPLDSFLKLEISTDSNFKQNSQFQSNDTNYYKNIGSSKSFIDSSGEVTRIEATHPLNNNNQRFSGQSNQQLYGFNTGASNFLVNLPSESSSEAASDSASNASESSDEPLSAFASSIINNAKNQNSSSLPSTKEPSEESRIKSSFEYQNDSLQKTALLYGTDDVSLATSPNALPTVPMQQYSSNSSVVLPHDPQLFAENAYQQQMYYNPIQPGIEGRNIVGDQTPYPDNYLQNQMALPFAYDGAFQNIQGVYAQNPQGIQYFQSQPDFGIQQLAQTGYPLYYGTQNNNINDVGALDGPLLNISTNEKQLRRPTGLVGAIANKEQIKSEQKYSDSSSIMRNRRMRRAVATSMGNYSSGHISQVYPNNMGFENSPNFSATPQQSLNNRASSFFVPGTISDNKLEPFNGIPTPGSFETLSQLPNSFNRAVTTRYSVGAFLSNSPFINAKSFSVPSQQEADEDNVPLSVLSNNRNSVYLNSDKMNSLSLQTQAREQPQFGPYRFSTAGFNSGNLARKTMDFSSTPHFENSMLPNPESAPNLHSLASINDPLPRLDTSLNSKNRNSSISSRNSSNSTFESQQGVSPNIKSSRVSKLFKTEQLKSGDENNKFGSETVALKSSSSNIDKKQNTSVNTKKSKQNPSYSTVVLEYSYAADVPETAAATFEKFLEQRVDSKPFNWIHHKEVYQSYQGFCMKQRVKKDEIVSIEVFISMMKSVNYPLKVNKYGENCFYNISVLLN</sequence>
<feature type="compositionally biased region" description="Low complexity" evidence="1">
    <location>
        <begin position="530"/>
        <end position="543"/>
    </location>
</feature>
<dbReference type="STRING" id="133381.A0A2T9ZAF5"/>
<evidence type="ECO:0000259" key="2">
    <source>
        <dbReference type="PROSITE" id="PS50003"/>
    </source>
</evidence>